<protein>
    <submittedName>
        <fullName evidence="5">Winged helix-turn-helix domain-containing protein</fullName>
    </submittedName>
</protein>
<sequence>MIYRFGDFRLDPAARELRRADAAVAAPRRVFDLLVYLVEQRDRAVGRDELVSAVWGRVDVADVQVSQLIARARRVLGDDAQAQTAIRTVPGFGYRWAMAVTVDEAPPPDVVTPSNAAPSIDAPPSKRRIALGLALIAALVAALLFATRDGERREAPRAAAAASIAVLPVDVDGPADASWVPLGVMDLVAARLRDAGLAVPPSDSVMAALHAARTRDATRPVADVRAILGTARLVRGSARKAANGWIVALETDDDDGQRHRVEAERTDVIDAASRAADLLLAALGRTDASPREGGDALDEIAQRIQAATLAGRYDAAGEILESAPPDVRANPRLRLQAAQLDYYRGRVDAARQQVDALLATELDAPLRARALTSRGLLHVRAGECAEAERAFDAALAAWPKTEPTALAGRGLARTCLEKHAAAADDLGLARVRLEAAGDRLGVARADNYLGILDANRNRLDAARARFDAARETFEAFGVIDAQRAALSALIDTDVHLLRWNDALRDAERLAALRPKITDAAQRQILDSDRARAYIGVGRWRDAAMLLAPTPGEVTSGAAQRYLDAVRADLAWREGRRDDARDAARRALADWPDRASDDRRAAAVLVLARASPDSPVPVPPAESGDDVPAGLPLLRIAAAERAAASGDVAAASHAFVQAQAAADAAAVPSVLVATTASHAQWLIGQGRVEEAASLAGRIAPWTADDFDGALLRVALFRARGEHEAWRASLDAARRLAGERAIPPALLEAPLPGNVRNVMK</sequence>
<dbReference type="SMART" id="SM00862">
    <property type="entry name" value="Trans_reg_C"/>
    <property type="match status" value="1"/>
</dbReference>
<evidence type="ECO:0000313" key="5">
    <source>
        <dbReference type="EMBL" id="MDC8014591.1"/>
    </source>
</evidence>
<dbReference type="Gene3D" id="1.10.10.10">
    <property type="entry name" value="Winged helix-like DNA-binding domain superfamily/Winged helix DNA-binding domain"/>
    <property type="match status" value="1"/>
</dbReference>
<dbReference type="RefSeq" id="WP_263542193.1">
    <property type="nucleotide sequence ID" value="NZ_JAOVZO020000018.1"/>
</dbReference>
<dbReference type="SUPFAM" id="SSF46894">
    <property type="entry name" value="C-terminal effector domain of the bipartite response regulators"/>
    <property type="match status" value="1"/>
</dbReference>
<evidence type="ECO:0000256" key="1">
    <source>
        <dbReference type="ARBA" id="ARBA00023125"/>
    </source>
</evidence>
<dbReference type="SUPFAM" id="SSF48452">
    <property type="entry name" value="TPR-like"/>
    <property type="match status" value="1"/>
</dbReference>
<dbReference type="Pfam" id="PF00486">
    <property type="entry name" value="Trans_reg_C"/>
    <property type="match status" value="1"/>
</dbReference>
<dbReference type="InterPro" id="IPR016032">
    <property type="entry name" value="Sig_transdc_resp-reg_C-effctor"/>
</dbReference>
<evidence type="ECO:0000256" key="2">
    <source>
        <dbReference type="PROSITE-ProRule" id="PRU00339"/>
    </source>
</evidence>
<dbReference type="InterPro" id="IPR001867">
    <property type="entry name" value="OmpR/PhoB-type_DNA-bd"/>
</dbReference>
<dbReference type="CDD" id="cd00383">
    <property type="entry name" value="trans_reg_C"/>
    <property type="match status" value="1"/>
</dbReference>
<dbReference type="EMBL" id="JAOVZO020000018">
    <property type="protein sequence ID" value="MDC8014591.1"/>
    <property type="molecule type" value="Genomic_DNA"/>
</dbReference>
<dbReference type="GO" id="GO:0000160">
    <property type="term" value="P:phosphorelay signal transduction system"/>
    <property type="evidence" value="ECO:0007669"/>
    <property type="project" value="InterPro"/>
</dbReference>
<dbReference type="PROSITE" id="PS51755">
    <property type="entry name" value="OMPR_PHOB"/>
    <property type="match status" value="1"/>
</dbReference>
<organism evidence="5 6">
    <name type="scientific">Tahibacter soli</name>
    <dbReference type="NCBI Taxonomy" id="2983605"/>
    <lineage>
        <taxon>Bacteria</taxon>
        <taxon>Pseudomonadati</taxon>
        <taxon>Pseudomonadota</taxon>
        <taxon>Gammaproteobacteria</taxon>
        <taxon>Lysobacterales</taxon>
        <taxon>Rhodanobacteraceae</taxon>
        <taxon>Tahibacter</taxon>
    </lineage>
</organism>
<keyword evidence="2" id="KW-0802">TPR repeat</keyword>
<dbReference type="InterPro" id="IPR019734">
    <property type="entry name" value="TPR_rpt"/>
</dbReference>
<evidence type="ECO:0000259" key="4">
    <source>
        <dbReference type="PROSITE" id="PS51755"/>
    </source>
</evidence>
<dbReference type="GO" id="GO:0003677">
    <property type="term" value="F:DNA binding"/>
    <property type="evidence" value="ECO:0007669"/>
    <property type="project" value="UniProtKB-UniRule"/>
</dbReference>
<evidence type="ECO:0000256" key="3">
    <source>
        <dbReference type="PROSITE-ProRule" id="PRU01091"/>
    </source>
</evidence>
<gene>
    <name evidence="5" type="ORF">OD750_018755</name>
</gene>
<dbReference type="PROSITE" id="PS50005">
    <property type="entry name" value="TPR"/>
    <property type="match status" value="1"/>
</dbReference>
<reference evidence="5" key="1">
    <citation type="submission" date="2023-02" db="EMBL/GenBank/DDBJ databases">
        <title>Tahibacter soli sp. nov. isolated from soil.</title>
        <authorList>
            <person name="Baek J.H."/>
            <person name="Lee J.K."/>
            <person name="Choi D.G."/>
            <person name="Jeon C.O."/>
        </authorList>
    </citation>
    <scope>NUCLEOTIDE SEQUENCE</scope>
    <source>
        <strain evidence="5">BL</strain>
    </source>
</reference>
<dbReference type="Gene3D" id="1.25.40.10">
    <property type="entry name" value="Tetratricopeptide repeat domain"/>
    <property type="match status" value="1"/>
</dbReference>
<dbReference type="AlphaFoldDB" id="A0A9X4BJ09"/>
<dbReference type="InterPro" id="IPR011990">
    <property type="entry name" value="TPR-like_helical_dom_sf"/>
</dbReference>
<feature type="repeat" description="TPR" evidence="2">
    <location>
        <begin position="368"/>
        <end position="401"/>
    </location>
</feature>
<proteinExistence type="predicted"/>
<dbReference type="GO" id="GO:0006355">
    <property type="term" value="P:regulation of DNA-templated transcription"/>
    <property type="evidence" value="ECO:0007669"/>
    <property type="project" value="InterPro"/>
</dbReference>
<accession>A0A9X4BJ09</accession>
<dbReference type="Proteomes" id="UP001139971">
    <property type="component" value="Unassembled WGS sequence"/>
</dbReference>
<feature type="domain" description="OmpR/PhoB-type" evidence="4">
    <location>
        <begin position="1"/>
        <end position="98"/>
    </location>
</feature>
<feature type="DNA-binding region" description="OmpR/PhoB-type" evidence="3">
    <location>
        <begin position="1"/>
        <end position="98"/>
    </location>
</feature>
<keyword evidence="1 3" id="KW-0238">DNA-binding</keyword>
<evidence type="ECO:0000313" key="6">
    <source>
        <dbReference type="Proteomes" id="UP001139971"/>
    </source>
</evidence>
<keyword evidence="6" id="KW-1185">Reference proteome</keyword>
<comment type="caution">
    <text evidence="5">The sequence shown here is derived from an EMBL/GenBank/DDBJ whole genome shotgun (WGS) entry which is preliminary data.</text>
</comment>
<name>A0A9X4BJ09_9GAMM</name>
<dbReference type="InterPro" id="IPR036388">
    <property type="entry name" value="WH-like_DNA-bd_sf"/>
</dbReference>